<evidence type="ECO:0000313" key="4">
    <source>
        <dbReference type="EMBL" id="MBO8464610.1"/>
    </source>
</evidence>
<dbReference type="Gene3D" id="1.10.3210.10">
    <property type="entry name" value="Hypothetical protein af1432"/>
    <property type="match status" value="1"/>
</dbReference>
<dbReference type="InterPro" id="IPR016181">
    <property type="entry name" value="Acyl_CoA_acyltransferase"/>
</dbReference>
<dbReference type="Proteomes" id="UP000823597">
    <property type="component" value="Unassembled WGS sequence"/>
</dbReference>
<dbReference type="CDD" id="cd04301">
    <property type="entry name" value="NAT_SF"/>
    <property type="match status" value="1"/>
</dbReference>
<dbReference type="GO" id="GO:0002953">
    <property type="term" value="F:5'-deoxynucleotidase activity"/>
    <property type="evidence" value="ECO:0007669"/>
    <property type="project" value="InterPro"/>
</dbReference>
<keyword evidence="2" id="KW-0378">Hydrolase</keyword>
<dbReference type="PROSITE" id="PS51186">
    <property type="entry name" value="GNAT"/>
    <property type="match status" value="1"/>
</dbReference>
<keyword evidence="1" id="KW-0479">Metal-binding</keyword>
<evidence type="ECO:0000259" key="3">
    <source>
        <dbReference type="PROSITE" id="PS51186"/>
    </source>
</evidence>
<dbReference type="Gene3D" id="3.40.630.30">
    <property type="match status" value="1"/>
</dbReference>
<dbReference type="AlphaFoldDB" id="A0A9D9I254"/>
<evidence type="ECO:0000256" key="1">
    <source>
        <dbReference type="ARBA" id="ARBA00022723"/>
    </source>
</evidence>
<evidence type="ECO:0000313" key="5">
    <source>
        <dbReference type="Proteomes" id="UP000823597"/>
    </source>
</evidence>
<comment type="caution">
    <text evidence="4">The sequence shown here is derived from an EMBL/GenBank/DDBJ whole genome shotgun (WGS) entry which is preliminary data.</text>
</comment>
<proteinExistence type="predicted"/>
<feature type="domain" description="N-acetyltransferase" evidence="3">
    <location>
        <begin position="200"/>
        <end position="352"/>
    </location>
</feature>
<dbReference type="InterPro" id="IPR006674">
    <property type="entry name" value="HD_domain"/>
</dbReference>
<dbReference type="PANTHER" id="PTHR11845:SF13">
    <property type="entry name" value="5'-DEOXYNUCLEOTIDASE HDDC2"/>
    <property type="match status" value="1"/>
</dbReference>
<dbReference type="GO" id="GO:0016747">
    <property type="term" value="F:acyltransferase activity, transferring groups other than amino-acyl groups"/>
    <property type="evidence" value="ECO:0007669"/>
    <property type="project" value="InterPro"/>
</dbReference>
<dbReference type="SUPFAM" id="SSF109604">
    <property type="entry name" value="HD-domain/PDEase-like"/>
    <property type="match status" value="1"/>
</dbReference>
<reference evidence="4" key="2">
    <citation type="journal article" date="2021" name="PeerJ">
        <title>Extensive microbial diversity within the chicken gut microbiome revealed by metagenomics and culture.</title>
        <authorList>
            <person name="Gilroy R."/>
            <person name="Ravi A."/>
            <person name="Getino M."/>
            <person name="Pursley I."/>
            <person name="Horton D.L."/>
            <person name="Alikhan N.F."/>
            <person name="Baker D."/>
            <person name="Gharbi K."/>
            <person name="Hall N."/>
            <person name="Watson M."/>
            <person name="Adriaenssens E.M."/>
            <person name="Foster-Nyarko E."/>
            <person name="Jarju S."/>
            <person name="Secka A."/>
            <person name="Antonio M."/>
            <person name="Oren A."/>
            <person name="Chaudhuri R.R."/>
            <person name="La Ragione R."/>
            <person name="Hildebrand F."/>
            <person name="Pallen M.J."/>
        </authorList>
    </citation>
    <scope>NUCLEOTIDE SEQUENCE</scope>
    <source>
        <strain evidence="4">10037</strain>
    </source>
</reference>
<name>A0A9D9I254_9BACT</name>
<dbReference type="GO" id="GO:0005737">
    <property type="term" value="C:cytoplasm"/>
    <property type="evidence" value="ECO:0007669"/>
    <property type="project" value="TreeGrafter"/>
</dbReference>
<dbReference type="InterPro" id="IPR000182">
    <property type="entry name" value="GNAT_dom"/>
</dbReference>
<sequence length="352" mass="40262">MTDNERLGRIVDFCRLIDKEKFIQRRTYLTDGKRLENDAEHAWHMAVMALLLSEYSNEPIDLLKVVSIVLIHDLVEVYAGDTFAYDTEGLKTQKERENAAAEKLFSALPEDLAIKFRSLWDEFEAWETPEARFAHSLDNFQPLMLQAATDGLSWAKEGRTFSQVLKRNSRSAEGSKPLWDYSLDNFIRPQIKKGHLAEDIRTRRAELKDIQELNSLFKSTVLTVNVQDYAAEVADWASCGDIPGHWEELFSHLHFIAATDCKGGIIGFSAVSRDGYLHSLFVHKDWQSKGIGTLLLSEAEKTAITYGARQMTSDVSITARPFFEKRGYTMTKEQKAKANRLHLTNYRMEKTL</sequence>
<dbReference type="GO" id="GO:0046872">
    <property type="term" value="F:metal ion binding"/>
    <property type="evidence" value="ECO:0007669"/>
    <property type="project" value="UniProtKB-KW"/>
</dbReference>
<protein>
    <submittedName>
        <fullName evidence="4">GNAT family N-acetyltransferase</fullName>
    </submittedName>
</protein>
<organism evidence="4 5">
    <name type="scientific">Candidatus Merdivivens pullistercoris</name>
    <dbReference type="NCBI Taxonomy" id="2840873"/>
    <lineage>
        <taxon>Bacteria</taxon>
        <taxon>Pseudomonadati</taxon>
        <taxon>Bacteroidota</taxon>
        <taxon>Bacteroidia</taxon>
        <taxon>Bacteroidales</taxon>
        <taxon>Muribaculaceae</taxon>
        <taxon>Muribaculaceae incertae sedis</taxon>
        <taxon>Candidatus Merdivivens</taxon>
    </lineage>
</organism>
<reference evidence="4" key="1">
    <citation type="submission" date="2020-10" db="EMBL/GenBank/DDBJ databases">
        <authorList>
            <person name="Gilroy R."/>
        </authorList>
    </citation>
    <scope>NUCLEOTIDE SEQUENCE</scope>
    <source>
        <strain evidence="4">10037</strain>
    </source>
</reference>
<dbReference type="Pfam" id="PF13673">
    <property type="entry name" value="Acetyltransf_10"/>
    <property type="match status" value="1"/>
</dbReference>
<evidence type="ECO:0000256" key="2">
    <source>
        <dbReference type="ARBA" id="ARBA00022801"/>
    </source>
</evidence>
<dbReference type="EMBL" id="JADIME010000013">
    <property type="protein sequence ID" value="MBO8464610.1"/>
    <property type="molecule type" value="Genomic_DNA"/>
</dbReference>
<dbReference type="InterPro" id="IPR039356">
    <property type="entry name" value="YfbR/HDDC2"/>
</dbReference>
<dbReference type="PANTHER" id="PTHR11845">
    <property type="entry name" value="5'-DEOXYNUCLEOTIDASE HDDC2"/>
    <property type="match status" value="1"/>
</dbReference>
<gene>
    <name evidence="4" type="ORF">IAB93_01275</name>
</gene>
<dbReference type="Pfam" id="PF13023">
    <property type="entry name" value="HD_3"/>
    <property type="match status" value="1"/>
</dbReference>
<accession>A0A9D9I254</accession>
<dbReference type="SUPFAM" id="SSF55729">
    <property type="entry name" value="Acyl-CoA N-acyltransferases (Nat)"/>
    <property type="match status" value="1"/>
</dbReference>